<gene>
    <name evidence="2" type="ORF">JKP88DRAFT_346440</name>
</gene>
<name>A0A835ZG76_9STRA</name>
<reference evidence="2" key="1">
    <citation type="submission" date="2021-02" db="EMBL/GenBank/DDBJ databases">
        <title>First Annotated Genome of the Yellow-green Alga Tribonema minus.</title>
        <authorList>
            <person name="Mahan K.M."/>
        </authorList>
    </citation>
    <scope>NUCLEOTIDE SEQUENCE</scope>
    <source>
        <strain evidence="2">UTEX B ZZ1240</strain>
    </source>
</reference>
<evidence type="ECO:0000313" key="2">
    <source>
        <dbReference type="EMBL" id="KAG5193110.1"/>
    </source>
</evidence>
<dbReference type="InterPro" id="IPR036410">
    <property type="entry name" value="HSP_DnaJ_Cys-rich_dom_sf"/>
</dbReference>
<proteinExistence type="predicted"/>
<feature type="region of interest" description="Disordered" evidence="1">
    <location>
        <begin position="29"/>
        <end position="106"/>
    </location>
</feature>
<feature type="compositionally biased region" description="Basic and acidic residues" evidence="1">
    <location>
        <begin position="29"/>
        <end position="42"/>
    </location>
</feature>
<feature type="compositionally biased region" description="Pro residues" evidence="1">
    <location>
        <begin position="175"/>
        <end position="184"/>
    </location>
</feature>
<organism evidence="2 3">
    <name type="scientific">Tribonema minus</name>
    <dbReference type="NCBI Taxonomy" id="303371"/>
    <lineage>
        <taxon>Eukaryota</taxon>
        <taxon>Sar</taxon>
        <taxon>Stramenopiles</taxon>
        <taxon>Ochrophyta</taxon>
        <taxon>PX clade</taxon>
        <taxon>Xanthophyceae</taxon>
        <taxon>Tribonematales</taxon>
        <taxon>Tribonemataceae</taxon>
        <taxon>Tribonema</taxon>
    </lineage>
</organism>
<dbReference type="SUPFAM" id="SSF57938">
    <property type="entry name" value="DnaJ/Hsp40 cysteine-rich domain"/>
    <property type="match status" value="1"/>
</dbReference>
<dbReference type="EMBL" id="JAFCMP010000001">
    <property type="protein sequence ID" value="KAG5193110.1"/>
    <property type="molecule type" value="Genomic_DNA"/>
</dbReference>
<dbReference type="Proteomes" id="UP000664859">
    <property type="component" value="Unassembled WGS sequence"/>
</dbReference>
<dbReference type="AlphaFoldDB" id="A0A835ZG76"/>
<protein>
    <submittedName>
        <fullName evidence="2">Uncharacterized protein</fullName>
    </submittedName>
</protein>
<evidence type="ECO:0000256" key="1">
    <source>
        <dbReference type="SAM" id="MobiDB-lite"/>
    </source>
</evidence>
<evidence type="ECO:0000313" key="3">
    <source>
        <dbReference type="Proteomes" id="UP000664859"/>
    </source>
</evidence>
<feature type="region of interest" description="Disordered" evidence="1">
    <location>
        <begin position="158"/>
        <end position="184"/>
    </location>
</feature>
<sequence>MAFAAIKGTLIGIAWSVGEAFNERARKVYLEKEEEKRQAQERGDDDYDDDADYASIAKSHARPGPAGSSRGARSAQNGASSSQSLPLPLLEFSASEKPSGASARRHRTCTACDGALEIECRECRGKGFFVAQDAMPRKCDACGGLGKLPCPLCEERRRRKGAGGRGGGGARRRPPLPPSRGPEF</sequence>
<comment type="caution">
    <text evidence="2">The sequence shown here is derived from an EMBL/GenBank/DDBJ whole genome shotgun (WGS) entry which is preliminary data.</text>
</comment>
<feature type="compositionally biased region" description="Low complexity" evidence="1">
    <location>
        <begin position="80"/>
        <end position="90"/>
    </location>
</feature>
<accession>A0A835ZG76</accession>
<dbReference type="OrthoDB" id="535916at2759"/>
<feature type="compositionally biased region" description="Acidic residues" evidence="1">
    <location>
        <begin position="43"/>
        <end position="52"/>
    </location>
</feature>
<keyword evidence="3" id="KW-1185">Reference proteome</keyword>